<name>A0A1H1SL54_9ACTN</name>
<feature type="transmembrane region" description="Helical" evidence="12">
    <location>
        <begin position="44"/>
        <end position="65"/>
    </location>
</feature>
<evidence type="ECO:0000256" key="10">
    <source>
        <dbReference type="ARBA" id="ARBA00022989"/>
    </source>
</evidence>
<keyword evidence="4" id="KW-0597">Phosphoprotein</keyword>
<dbReference type="Gene3D" id="1.20.5.1930">
    <property type="match status" value="1"/>
</dbReference>
<dbReference type="EC" id="2.7.13.3" evidence="3"/>
<evidence type="ECO:0000256" key="5">
    <source>
        <dbReference type="ARBA" id="ARBA00022679"/>
    </source>
</evidence>
<keyword evidence="7" id="KW-0547">Nucleotide-binding</keyword>
<keyword evidence="12" id="KW-0472">Membrane</keyword>
<keyword evidence="15" id="KW-1185">Reference proteome</keyword>
<evidence type="ECO:0000256" key="4">
    <source>
        <dbReference type="ARBA" id="ARBA00022553"/>
    </source>
</evidence>
<dbReference type="Proteomes" id="UP000199103">
    <property type="component" value="Chromosome I"/>
</dbReference>
<dbReference type="Gene3D" id="3.30.565.10">
    <property type="entry name" value="Histidine kinase-like ATPase, C-terminal domain"/>
    <property type="match status" value="1"/>
</dbReference>
<proteinExistence type="predicted"/>
<dbReference type="SUPFAM" id="SSF55874">
    <property type="entry name" value="ATPase domain of HSP90 chaperone/DNA topoisomerase II/histidine kinase"/>
    <property type="match status" value="1"/>
</dbReference>
<dbReference type="PANTHER" id="PTHR24421">
    <property type="entry name" value="NITRATE/NITRITE SENSOR PROTEIN NARX-RELATED"/>
    <property type="match status" value="1"/>
</dbReference>
<dbReference type="GO" id="GO:0046983">
    <property type="term" value="F:protein dimerization activity"/>
    <property type="evidence" value="ECO:0007669"/>
    <property type="project" value="InterPro"/>
</dbReference>
<feature type="transmembrane region" description="Helical" evidence="12">
    <location>
        <begin position="12"/>
        <end position="32"/>
    </location>
</feature>
<sequence>MGRHQLSLYWKVCLTNGVVFLLGSLALAFSPMRVSEQVLLSEAVVLAVGLGAMFALNALLLRLSLAPVDKVIRQMDAIRMPEPGHRLDVPASRSGARLVRSYNAMLGRLESERSTSNANALAAQEAERHRIAQELHDEIGQNLTVVLLGLKQLESRIPDDLTDELSLIRESARTGLDDVRRVARRLRPGVLEDLGLHSALAALCTDLTTVGPLQVRRIFGRGLPQLNHQTELVIYRIAQEALTNVARHAQANNVTLSLTKIGDNAVLEVTDDGRGGAEIVPGSGIGGMRERALLIGADLMITSAPRQGTEIRLTVPLASATTPDPALSIQTDDVSAAAAGHQEDS</sequence>
<evidence type="ECO:0000256" key="11">
    <source>
        <dbReference type="ARBA" id="ARBA00023012"/>
    </source>
</evidence>
<evidence type="ECO:0000259" key="13">
    <source>
        <dbReference type="PROSITE" id="PS50885"/>
    </source>
</evidence>
<dbReference type="GO" id="GO:0005524">
    <property type="term" value="F:ATP binding"/>
    <property type="evidence" value="ECO:0007669"/>
    <property type="project" value="UniProtKB-KW"/>
</dbReference>
<evidence type="ECO:0000256" key="6">
    <source>
        <dbReference type="ARBA" id="ARBA00022692"/>
    </source>
</evidence>
<protein>
    <recommendedName>
        <fullName evidence="3">histidine kinase</fullName>
        <ecNumber evidence="3">2.7.13.3</ecNumber>
    </recommendedName>
</protein>
<dbReference type="PROSITE" id="PS50885">
    <property type="entry name" value="HAMP"/>
    <property type="match status" value="1"/>
</dbReference>
<evidence type="ECO:0000313" key="14">
    <source>
        <dbReference type="EMBL" id="SDS48099.1"/>
    </source>
</evidence>
<dbReference type="CDD" id="cd16917">
    <property type="entry name" value="HATPase_UhpB-NarQ-NarX-like"/>
    <property type="match status" value="1"/>
</dbReference>
<reference evidence="14 15" key="1">
    <citation type="submission" date="2016-10" db="EMBL/GenBank/DDBJ databases">
        <authorList>
            <person name="de Groot N.N."/>
        </authorList>
    </citation>
    <scope>NUCLEOTIDE SEQUENCE [LARGE SCALE GENOMIC DNA]</scope>
    <source>
        <strain evidence="14 15">DSM 21800</strain>
    </source>
</reference>
<dbReference type="AlphaFoldDB" id="A0A1H1SL54"/>
<dbReference type="GO" id="GO:0000155">
    <property type="term" value="F:phosphorelay sensor kinase activity"/>
    <property type="evidence" value="ECO:0007669"/>
    <property type="project" value="InterPro"/>
</dbReference>
<dbReference type="InterPro" id="IPR050482">
    <property type="entry name" value="Sensor_HK_TwoCompSys"/>
</dbReference>
<evidence type="ECO:0000256" key="8">
    <source>
        <dbReference type="ARBA" id="ARBA00022777"/>
    </source>
</evidence>
<accession>A0A1H1SL54</accession>
<evidence type="ECO:0000256" key="3">
    <source>
        <dbReference type="ARBA" id="ARBA00012438"/>
    </source>
</evidence>
<dbReference type="STRING" id="630515.SAMN04489812_2038"/>
<keyword evidence="5" id="KW-0808">Transferase</keyword>
<keyword evidence="8 14" id="KW-0418">Kinase</keyword>
<keyword evidence="9" id="KW-0067">ATP-binding</keyword>
<dbReference type="PANTHER" id="PTHR24421:SF10">
    <property type="entry name" value="NITRATE_NITRITE SENSOR PROTEIN NARQ"/>
    <property type="match status" value="1"/>
</dbReference>
<keyword evidence="10 12" id="KW-1133">Transmembrane helix</keyword>
<dbReference type="InterPro" id="IPR003660">
    <property type="entry name" value="HAMP_dom"/>
</dbReference>
<dbReference type="SMART" id="SM00387">
    <property type="entry name" value="HATPase_c"/>
    <property type="match status" value="1"/>
</dbReference>
<dbReference type="GO" id="GO:0016020">
    <property type="term" value="C:membrane"/>
    <property type="evidence" value="ECO:0007669"/>
    <property type="project" value="UniProtKB-SubCell"/>
</dbReference>
<feature type="domain" description="HAMP" evidence="13">
    <location>
        <begin position="62"/>
        <end position="114"/>
    </location>
</feature>
<comment type="subcellular location">
    <subcellularLocation>
        <location evidence="2">Membrane</location>
    </subcellularLocation>
</comment>
<evidence type="ECO:0000256" key="7">
    <source>
        <dbReference type="ARBA" id="ARBA00022741"/>
    </source>
</evidence>
<evidence type="ECO:0000256" key="1">
    <source>
        <dbReference type="ARBA" id="ARBA00000085"/>
    </source>
</evidence>
<dbReference type="InterPro" id="IPR011712">
    <property type="entry name" value="Sig_transdc_His_kin_sub3_dim/P"/>
</dbReference>
<evidence type="ECO:0000313" key="15">
    <source>
        <dbReference type="Proteomes" id="UP000199103"/>
    </source>
</evidence>
<dbReference type="Pfam" id="PF02518">
    <property type="entry name" value="HATPase_c"/>
    <property type="match status" value="1"/>
</dbReference>
<organism evidence="14 15">
    <name type="scientific">Microlunatus soli</name>
    <dbReference type="NCBI Taxonomy" id="630515"/>
    <lineage>
        <taxon>Bacteria</taxon>
        <taxon>Bacillati</taxon>
        <taxon>Actinomycetota</taxon>
        <taxon>Actinomycetes</taxon>
        <taxon>Propionibacteriales</taxon>
        <taxon>Propionibacteriaceae</taxon>
        <taxon>Microlunatus</taxon>
    </lineage>
</organism>
<dbReference type="Pfam" id="PF07730">
    <property type="entry name" value="HisKA_3"/>
    <property type="match status" value="1"/>
</dbReference>
<evidence type="ECO:0000256" key="12">
    <source>
        <dbReference type="SAM" id="Phobius"/>
    </source>
</evidence>
<dbReference type="EMBL" id="LT629772">
    <property type="protein sequence ID" value="SDS48099.1"/>
    <property type="molecule type" value="Genomic_DNA"/>
</dbReference>
<keyword evidence="11" id="KW-0902">Two-component regulatory system</keyword>
<keyword evidence="6 12" id="KW-0812">Transmembrane</keyword>
<evidence type="ECO:0000256" key="9">
    <source>
        <dbReference type="ARBA" id="ARBA00022840"/>
    </source>
</evidence>
<dbReference type="InterPro" id="IPR003594">
    <property type="entry name" value="HATPase_dom"/>
</dbReference>
<comment type="catalytic activity">
    <reaction evidence="1">
        <text>ATP + protein L-histidine = ADP + protein N-phospho-L-histidine.</text>
        <dbReference type="EC" id="2.7.13.3"/>
    </reaction>
</comment>
<dbReference type="InterPro" id="IPR036890">
    <property type="entry name" value="HATPase_C_sf"/>
</dbReference>
<gene>
    <name evidence="14" type="ORF">SAMN04489812_2038</name>
</gene>
<dbReference type="RefSeq" id="WP_231920266.1">
    <property type="nucleotide sequence ID" value="NZ_LT629772.1"/>
</dbReference>
<evidence type="ECO:0000256" key="2">
    <source>
        <dbReference type="ARBA" id="ARBA00004370"/>
    </source>
</evidence>